<sequence length="156" mass="17199">MPLSDDASPFTGFITDPQMSVSPPNSFLITMPFLDESPLDDVNFTTDPQTTSTPLLELGDASPFVNFMSPLELSPYVNFSTDLQDTSMPSPELDDTLPLANFTTDSQSTSMSSPELEDSTSLINTTTDHQTISMDNSEEIISYLSIPPQNFMNRKR</sequence>
<protein>
    <submittedName>
        <fullName evidence="2">5454_t:CDS:1</fullName>
    </submittedName>
</protein>
<evidence type="ECO:0000313" key="2">
    <source>
        <dbReference type="EMBL" id="CAG8488920.1"/>
    </source>
</evidence>
<reference evidence="2" key="1">
    <citation type="submission" date="2021-06" db="EMBL/GenBank/DDBJ databases">
        <authorList>
            <person name="Kallberg Y."/>
            <person name="Tangrot J."/>
            <person name="Rosling A."/>
        </authorList>
    </citation>
    <scope>NUCLEOTIDE SEQUENCE</scope>
    <source>
        <strain evidence="2">MA453B</strain>
    </source>
</reference>
<proteinExistence type="predicted"/>
<comment type="caution">
    <text evidence="2">The sequence shown here is derived from an EMBL/GenBank/DDBJ whole genome shotgun (WGS) entry which is preliminary data.</text>
</comment>
<keyword evidence="3" id="KW-1185">Reference proteome</keyword>
<feature type="region of interest" description="Disordered" evidence="1">
    <location>
        <begin position="1"/>
        <end position="26"/>
    </location>
</feature>
<dbReference type="Proteomes" id="UP000789405">
    <property type="component" value="Unassembled WGS sequence"/>
</dbReference>
<gene>
    <name evidence="2" type="ORF">DERYTH_LOCUS2311</name>
</gene>
<evidence type="ECO:0000313" key="3">
    <source>
        <dbReference type="Proteomes" id="UP000789405"/>
    </source>
</evidence>
<organism evidence="2 3">
    <name type="scientific">Dentiscutata erythropus</name>
    <dbReference type="NCBI Taxonomy" id="1348616"/>
    <lineage>
        <taxon>Eukaryota</taxon>
        <taxon>Fungi</taxon>
        <taxon>Fungi incertae sedis</taxon>
        <taxon>Mucoromycota</taxon>
        <taxon>Glomeromycotina</taxon>
        <taxon>Glomeromycetes</taxon>
        <taxon>Diversisporales</taxon>
        <taxon>Gigasporaceae</taxon>
        <taxon>Dentiscutata</taxon>
    </lineage>
</organism>
<feature type="compositionally biased region" description="Polar residues" evidence="1">
    <location>
        <begin position="101"/>
        <end position="120"/>
    </location>
</feature>
<feature type="compositionally biased region" description="Polar residues" evidence="1">
    <location>
        <begin position="17"/>
        <end position="26"/>
    </location>
</feature>
<dbReference type="AlphaFoldDB" id="A0A9N8WJL9"/>
<feature type="region of interest" description="Disordered" evidence="1">
    <location>
        <begin position="84"/>
        <end position="120"/>
    </location>
</feature>
<accession>A0A9N8WJL9</accession>
<name>A0A9N8WJL9_9GLOM</name>
<dbReference type="EMBL" id="CAJVPY010000721">
    <property type="protein sequence ID" value="CAG8488920.1"/>
    <property type="molecule type" value="Genomic_DNA"/>
</dbReference>
<evidence type="ECO:0000256" key="1">
    <source>
        <dbReference type="SAM" id="MobiDB-lite"/>
    </source>
</evidence>